<comment type="similarity">
    <text evidence="1">Belongs to the glycosyl hydrolase 10 (cellulase F) family.</text>
</comment>
<name>A0AAN8K592_PATCE</name>
<keyword evidence="8" id="KW-1185">Reference proteome</keyword>
<comment type="caution">
    <text evidence="7">The sequence shown here is derived from an EMBL/GenBank/DDBJ whole genome shotgun (WGS) entry which is preliminary data.</text>
</comment>
<keyword evidence="5" id="KW-0624">Polysaccharide degradation</keyword>
<dbReference type="SMART" id="SM00633">
    <property type="entry name" value="Glyco_10"/>
    <property type="match status" value="1"/>
</dbReference>
<proteinExistence type="inferred from homology"/>
<accession>A0AAN8K592</accession>
<evidence type="ECO:0000256" key="1">
    <source>
        <dbReference type="ARBA" id="ARBA00007495"/>
    </source>
</evidence>
<dbReference type="Gene3D" id="3.20.20.80">
    <property type="entry name" value="Glycosidases"/>
    <property type="match status" value="1"/>
</dbReference>
<dbReference type="EMBL" id="JAZGQO010000001">
    <property type="protein sequence ID" value="KAK6194971.1"/>
    <property type="molecule type" value="Genomic_DNA"/>
</dbReference>
<dbReference type="Pfam" id="PF02018">
    <property type="entry name" value="CBM_4_9"/>
    <property type="match status" value="1"/>
</dbReference>
<evidence type="ECO:0000259" key="6">
    <source>
        <dbReference type="PROSITE" id="PS51760"/>
    </source>
</evidence>
<evidence type="ECO:0000313" key="8">
    <source>
        <dbReference type="Proteomes" id="UP001347796"/>
    </source>
</evidence>
<dbReference type="SUPFAM" id="SSF51445">
    <property type="entry name" value="(Trans)glycosidases"/>
    <property type="match status" value="1"/>
</dbReference>
<dbReference type="GO" id="GO:0000272">
    <property type="term" value="P:polysaccharide catabolic process"/>
    <property type="evidence" value="ECO:0007669"/>
    <property type="project" value="UniProtKB-KW"/>
</dbReference>
<dbReference type="InterPro" id="IPR017853">
    <property type="entry name" value="GH"/>
</dbReference>
<evidence type="ECO:0000256" key="4">
    <source>
        <dbReference type="ARBA" id="ARBA00023277"/>
    </source>
</evidence>
<evidence type="ECO:0000313" key="7">
    <source>
        <dbReference type="EMBL" id="KAK6194971.1"/>
    </source>
</evidence>
<sequence>MLFLILLLPELLVAENLFQNPGFESTSGWLCNSCTGSLSPDKHGGSHSYKVTGRQHDWAGASQDLHLAAGHTYYFKVHVKILNTVDGKQYHDVQTMLDIVDNNGNHKYDTPGSTKFITPGQWHLVGGDYHIPGNTKSVRFYVQIPEAGVNYLIDDGELTQVQTLSQFASDADKRIDHLRKADLKISLSGSANPSGIKVEVQQTRSEFGWGSAVNVNYIQDSIHKKYQDFFYDLFEWAVLENALKWPGLEHSKGNFQPGNALNAVNSMLAKGIKVRGHNIFWGGSNVVPSWQKSMSGSELKPLLEKHIGDMAKTFRGKFQHWDVENENLHLHFYEDRLQDPHITEWMFREIHRLDPGTQRYLNDYSIVSGGQSAMAYVDQGMHFKSAGVPVSGMGIQSHLGGNIDVSVIKRRLDEVAKVGYPIWITELDINQGDNHRKAQHYEDVMRLYFSHPAVKGVMFWGFWDQRHWRPQAALANGNNVTPNEAGKRVQQLLKHTWRTNESHNISHGQTVSIRAFKGSYKLLVHHNGKVIHTENFSVGQAGNTLKVNLSGTGSNPHVDKVLIG</sequence>
<dbReference type="PRINTS" id="PR00134">
    <property type="entry name" value="GLHYDRLASE10"/>
</dbReference>
<dbReference type="Proteomes" id="UP001347796">
    <property type="component" value="Unassembled WGS sequence"/>
</dbReference>
<dbReference type="GO" id="GO:0031176">
    <property type="term" value="F:endo-1,4-beta-xylanase activity"/>
    <property type="evidence" value="ECO:0007669"/>
    <property type="project" value="UniProtKB-ARBA"/>
</dbReference>
<dbReference type="AlphaFoldDB" id="A0AAN8K592"/>
<feature type="domain" description="GH10" evidence="6">
    <location>
        <begin position="212"/>
        <end position="492"/>
    </location>
</feature>
<evidence type="ECO:0000256" key="3">
    <source>
        <dbReference type="ARBA" id="ARBA00022801"/>
    </source>
</evidence>
<protein>
    <recommendedName>
        <fullName evidence="6">GH10 domain-containing protein</fullName>
    </recommendedName>
</protein>
<dbReference type="PANTHER" id="PTHR31490:SF1">
    <property type="entry name" value="ENDO-1,4-BETA-XYLANASE 1"/>
    <property type="match status" value="1"/>
</dbReference>
<evidence type="ECO:0000256" key="5">
    <source>
        <dbReference type="ARBA" id="ARBA00023326"/>
    </source>
</evidence>
<dbReference type="SUPFAM" id="SSF49785">
    <property type="entry name" value="Galactose-binding domain-like"/>
    <property type="match status" value="1"/>
</dbReference>
<dbReference type="InterPro" id="IPR044846">
    <property type="entry name" value="GH10"/>
</dbReference>
<keyword evidence="4" id="KW-0119">Carbohydrate metabolism</keyword>
<dbReference type="InterPro" id="IPR008979">
    <property type="entry name" value="Galactose-bd-like_sf"/>
</dbReference>
<keyword evidence="3" id="KW-0378">Hydrolase</keyword>
<dbReference type="InterPro" id="IPR001000">
    <property type="entry name" value="GH10_dom"/>
</dbReference>
<evidence type="ECO:0000256" key="2">
    <source>
        <dbReference type="ARBA" id="ARBA00022737"/>
    </source>
</evidence>
<keyword evidence="2" id="KW-0677">Repeat</keyword>
<dbReference type="PANTHER" id="PTHR31490">
    <property type="entry name" value="GLYCOSYL HYDROLASE"/>
    <property type="match status" value="1"/>
</dbReference>
<dbReference type="InterPro" id="IPR003305">
    <property type="entry name" value="CenC_carb-bd"/>
</dbReference>
<dbReference type="Pfam" id="PF00331">
    <property type="entry name" value="Glyco_hydro_10"/>
    <property type="match status" value="1"/>
</dbReference>
<dbReference type="Gene3D" id="2.60.120.260">
    <property type="entry name" value="Galactose-binding domain-like"/>
    <property type="match status" value="1"/>
</dbReference>
<gene>
    <name evidence="7" type="ORF">SNE40_000493</name>
</gene>
<dbReference type="PROSITE" id="PS51760">
    <property type="entry name" value="GH10_2"/>
    <property type="match status" value="1"/>
</dbReference>
<organism evidence="7 8">
    <name type="scientific">Patella caerulea</name>
    <name type="common">Rayed Mediterranean limpet</name>
    <dbReference type="NCBI Taxonomy" id="87958"/>
    <lineage>
        <taxon>Eukaryota</taxon>
        <taxon>Metazoa</taxon>
        <taxon>Spiralia</taxon>
        <taxon>Lophotrochozoa</taxon>
        <taxon>Mollusca</taxon>
        <taxon>Gastropoda</taxon>
        <taxon>Patellogastropoda</taxon>
        <taxon>Patelloidea</taxon>
        <taxon>Patellidae</taxon>
        <taxon>Patella</taxon>
    </lineage>
</organism>
<reference evidence="7 8" key="1">
    <citation type="submission" date="2024-01" db="EMBL/GenBank/DDBJ databases">
        <title>The genome of the rayed Mediterranean limpet Patella caerulea (Linnaeus, 1758).</title>
        <authorList>
            <person name="Anh-Thu Weber A."/>
            <person name="Halstead-Nussloch G."/>
        </authorList>
    </citation>
    <scope>NUCLEOTIDE SEQUENCE [LARGE SCALE GENOMIC DNA]</scope>
    <source>
        <strain evidence="7">AATW-2023a</strain>
        <tissue evidence="7">Whole specimen</tissue>
    </source>
</reference>